<comment type="caution">
    <text evidence="2">The sequence shown here is derived from an EMBL/GenBank/DDBJ whole genome shotgun (WGS) entry which is preliminary data.</text>
</comment>
<accession>A0A2P4YGG7</accession>
<evidence type="ECO:0000313" key="2">
    <source>
        <dbReference type="EMBL" id="POM76888.1"/>
    </source>
</evidence>
<proteinExistence type="predicted"/>
<organism evidence="2 3">
    <name type="scientific">Phytophthora palmivora</name>
    <dbReference type="NCBI Taxonomy" id="4796"/>
    <lineage>
        <taxon>Eukaryota</taxon>
        <taxon>Sar</taxon>
        <taxon>Stramenopiles</taxon>
        <taxon>Oomycota</taxon>
        <taxon>Peronosporomycetes</taxon>
        <taxon>Peronosporales</taxon>
        <taxon>Peronosporaceae</taxon>
        <taxon>Phytophthora</taxon>
    </lineage>
</organism>
<gene>
    <name evidence="2" type="ORF">PHPALM_5827</name>
</gene>
<feature type="non-terminal residue" evidence="2">
    <location>
        <position position="158"/>
    </location>
</feature>
<dbReference type="EMBL" id="NCKW01003380">
    <property type="protein sequence ID" value="POM76888.1"/>
    <property type="molecule type" value="Genomic_DNA"/>
</dbReference>
<evidence type="ECO:0000313" key="3">
    <source>
        <dbReference type="Proteomes" id="UP000237271"/>
    </source>
</evidence>
<dbReference type="Proteomes" id="UP000237271">
    <property type="component" value="Unassembled WGS sequence"/>
</dbReference>
<evidence type="ECO:0000256" key="1">
    <source>
        <dbReference type="SAM" id="MobiDB-lite"/>
    </source>
</evidence>
<dbReference type="AlphaFoldDB" id="A0A2P4YGG7"/>
<keyword evidence="3" id="KW-1185">Reference proteome</keyword>
<feature type="region of interest" description="Disordered" evidence="1">
    <location>
        <begin position="1"/>
        <end position="41"/>
    </location>
</feature>
<feature type="non-terminal residue" evidence="2">
    <location>
        <position position="1"/>
    </location>
</feature>
<feature type="compositionally biased region" description="Low complexity" evidence="1">
    <location>
        <begin position="13"/>
        <end position="26"/>
    </location>
</feature>
<sequence length="158" mass="17321">CSLWKLPGRSMRTSSTTESTSAPASTRGSTRRTCCPSPSFRSNCGASSPLFLNRTRPMTTTSANSLTLPVLDTHPRRWHRHLCRHVRLLGAPVAPTRTKTPLLPSHWTSALPSRMNFCNKCCPPAVSSHPTLRRLPSLRLLAASLTTTMAMTTAFMSC</sequence>
<protein>
    <submittedName>
        <fullName evidence="2">Uncharacterized protein</fullName>
    </submittedName>
</protein>
<name>A0A2P4YGG7_9STRA</name>
<reference evidence="2 3" key="1">
    <citation type="journal article" date="2017" name="Genome Biol. Evol.">
        <title>Phytophthora megakarya and P. palmivora, closely related causal agents of cacao black pod rot, underwent increases in genome sizes and gene numbers by different mechanisms.</title>
        <authorList>
            <person name="Ali S.S."/>
            <person name="Shao J."/>
            <person name="Lary D.J."/>
            <person name="Kronmiller B."/>
            <person name="Shen D."/>
            <person name="Strem M.D."/>
            <person name="Amoako-Attah I."/>
            <person name="Akrofi A.Y."/>
            <person name="Begoude B.A."/>
            <person name="Ten Hoopen G.M."/>
            <person name="Coulibaly K."/>
            <person name="Kebe B.I."/>
            <person name="Melnick R.L."/>
            <person name="Guiltinan M.J."/>
            <person name="Tyler B.M."/>
            <person name="Meinhardt L.W."/>
            <person name="Bailey B.A."/>
        </authorList>
    </citation>
    <scope>NUCLEOTIDE SEQUENCE [LARGE SCALE GENOMIC DNA]</scope>
    <source>
        <strain evidence="3">sbr112.9</strain>
    </source>
</reference>